<feature type="region of interest" description="Disordered" evidence="1">
    <location>
        <begin position="1"/>
        <end position="95"/>
    </location>
</feature>
<protein>
    <submittedName>
        <fullName evidence="2">Uncharacterized protein</fullName>
    </submittedName>
</protein>
<feature type="compositionally biased region" description="Basic residues" evidence="1">
    <location>
        <begin position="83"/>
        <end position="94"/>
    </location>
</feature>
<sequence length="600" mass="70068">MVSSKERMARCRAKRDPEAERAKNLARWHAKYSAAVAGTKTRKEKENIRKKWADQKRSQRARKKALPPSPPDTPPDGSIPRRAPVKKRTGRPKKLHLDVAKLKVKLNKVQKDRDKWKKRCERKGATSFVRTDSTQELIEQAGQGDQKARRKVMCAIIVSKALREKYQQSRTQKEKQAMRSIIGHAAPRIQKRRLSKESRSYCGGWRGKKLKRKAAVERLRQVVTSFYEQDEVSRQCAGKKETVTHKKVRKQKRFLLKDVKVLHEKFLKQHPYIPVSYSTLARLRPFWVVPMTVENRETCMRGLHANMKEMAKVLKREGVLMSTSLTEITEQNTCDPPSFQCRRGTCGKCKNIIIPEAVAISNKQIRWFRWETCKEEREIKGVTKTETKINESMPCFQILEILLPILKQLYDAKAEKMNVFRETLKEEDDLCKLLGKEKLPIPDNRIPTKTQMKELAQKIKSLQAEQVIRREKFFVILEKLNVTKKKLGESAPAPRCPEDQALSDCNIVSLSDDAFRKYEAYCAAVESEVEKQKAEIENMKERVHYLWNRMKVDDYHRRLINRQMQMSEESAIIGRIHHSLKNELQRLEEMKERNLPTMIE</sequence>
<reference evidence="2" key="1">
    <citation type="submission" date="2020-11" db="EMBL/GenBank/DDBJ databases">
        <authorList>
            <person name="Tran Van P."/>
        </authorList>
    </citation>
    <scope>NUCLEOTIDE SEQUENCE</scope>
</reference>
<dbReference type="OrthoDB" id="6375801at2759"/>
<accession>A0A7R8ZWH0</accession>
<feature type="compositionally biased region" description="Basic and acidic residues" evidence="1">
    <location>
        <begin position="41"/>
        <end position="57"/>
    </location>
</feature>
<dbReference type="Pfam" id="PF03999">
    <property type="entry name" value="MAP65_ASE1"/>
    <property type="match status" value="1"/>
</dbReference>
<name>A0A7R8ZWH0_9CRUS</name>
<gene>
    <name evidence="2" type="ORF">CTOB1V02_LOCUS12307</name>
</gene>
<organism evidence="2">
    <name type="scientific">Cyprideis torosa</name>
    <dbReference type="NCBI Taxonomy" id="163714"/>
    <lineage>
        <taxon>Eukaryota</taxon>
        <taxon>Metazoa</taxon>
        <taxon>Ecdysozoa</taxon>
        <taxon>Arthropoda</taxon>
        <taxon>Crustacea</taxon>
        <taxon>Oligostraca</taxon>
        <taxon>Ostracoda</taxon>
        <taxon>Podocopa</taxon>
        <taxon>Podocopida</taxon>
        <taxon>Cytherocopina</taxon>
        <taxon>Cytheroidea</taxon>
        <taxon>Cytherideidae</taxon>
        <taxon>Cyprideis</taxon>
    </lineage>
</organism>
<proteinExistence type="predicted"/>
<evidence type="ECO:0000313" key="2">
    <source>
        <dbReference type="EMBL" id="CAD7234491.1"/>
    </source>
</evidence>
<evidence type="ECO:0000256" key="1">
    <source>
        <dbReference type="SAM" id="MobiDB-lite"/>
    </source>
</evidence>
<feature type="compositionally biased region" description="Basic and acidic residues" evidence="1">
    <location>
        <begin position="1"/>
        <end position="23"/>
    </location>
</feature>
<dbReference type="AlphaFoldDB" id="A0A7R8ZWH0"/>
<feature type="non-terminal residue" evidence="2">
    <location>
        <position position="600"/>
    </location>
</feature>
<dbReference type="EMBL" id="OB668880">
    <property type="protein sequence ID" value="CAD7234491.1"/>
    <property type="molecule type" value="Genomic_DNA"/>
</dbReference>